<dbReference type="PANTHER" id="PTHR42648">
    <property type="entry name" value="TRANSPOSASE, PUTATIVE-RELATED"/>
    <property type="match status" value="1"/>
</dbReference>
<feature type="domain" description="Integrase catalytic" evidence="2">
    <location>
        <begin position="355"/>
        <end position="475"/>
    </location>
</feature>
<dbReference type="SUPFAM" id="SSF57756">
    <property type="entry name" value="Retrovirus zinc finger-like domains"/>
    <property type="match status" value="1"/>
</dbReference>
<keyword evidence="4" id="KW-1185">Reference proteome</keyword>
<dbReference type="PROSITE" id="PS50994">
    <property type="entry name" value="INTEGRASE"/>
    <property type="match status" value="1"/>
</dbReference>
<gene>
    <name evidence="3" type="ORF">CR513_43252</name>
</gene>
<dbReference type="Pfam" id="PF00665">
    <property type="entry name" value="rve"/>
    <property type="match status" value="1"/>
</dbReference>
<accession>A0A371FEJ7</accession>
<dbReference type="PANTHER" id="PTHR42648:SF18">
    <property type="entry name" value="RETROTRANSPOSON, UNCLASSIFIED-LIKE PROTEIN"/>
    <property type="match status" value="1"/>
</dbReference>
<dbReference type="GO" id="GO:0015074">
    <property type="term" value="P:DNA integration"/>
    <property type="evidence" value="ECO:0007669"/>
    <property type="project" value="InterPro"/>
</dbReference>
<feature type="non-terminal residue" evidence="3">
    <location>
        <position position="475"/>
    </location>
</feature>
<dbReference type="SUPFAM" id="SSF53098">
    <property type="entry name" value="Ribonuclease H-like"/>
    <property type="match status" value="1"/>
</dbReference>
<dbReference type="InterPro" id="IPR039537">
    <property type="entry name" value="Retrotran_Ty1/copia-like"/>
</dbReference>
<protein>
    <recommendedName>
        <fullName evidence="2">Integrase catalytic domain-containing protein</fullName>
    </recommendedName>
</protein>
<proteinExistence type="predicted"/>
<dbReference type="InterPro" id="IPR001584">
    <property type="entry name" value="Integrase_cat-core"/>
</dbReference>
<dbReference type="InterPro" id="IPR036875">
    <property type="entry name" value="Znf_CCHC_sf"/>
</dbReference>
<dbReference type="GO" id="GO:0008233">
    <property type="term" value="F:peptidase activity"/>
    <property type="evidence" value="ECO:0007669"/>
    <property type="project" value="UniProtKB-KW"/>
</dbReference>
<dbReference type="Gene3D" id="3.30.420.10">
    <property type="entry name" value="Ribonuclease H-like superfamily/Ribonuclease H"/>
    <property type="match status" value="1"/>
</dbReference>
<keyword evidence="1" id="KW-0378">Hydrolase</keyword>
<dbReference type="EMBL" id="QJKJ01009406">
    <property type="protein sequence ID" value="RDX76727.1"/>
    <property type="molecule type" value="Genomic_DNA"/>
</dbReference>
<dbReference type="Pfam" id="PF22936">
    <property type="entry name" value="Pol_BBD"/>
    <property type="match status" value="1"/>
</dbReference>
<dbReference type="Pfam" id="PF13976">
    <property type="entry name" value="gag_pre-integrs"/>
    <property type="match status" value="1"/>
</dbReference>
<dbReference type="GO" id="GO:0006508">
    <property type="term" value="P:proteolysis"/>
    <property type="evidence" value="ECO:0007669"/>
    <property type="project" value="UniProtKB-KW"/>
</dbReference>
<name>A0A371FEJ7_MUCPR</name>
<evidence type="ECO:0000313" key="4">
    <source>
        <dbReference type="Proteomes" id="UP000257109"/>
    </source>
</evidence>
<comment type="caution">
    <text evidence="3">The sequence shown here is derived from an EMBL/GenBank/DDBJ whole genome shotgun (WGS) entry which is preliminary data.</text>
</comment>
<organism evidence="3 4">
    <name type="scientific">Mucuna pruriens</name>
    <name type="common">Velvet bean</name>
    <name type="synonym">Dolichos pruriens</name>
    <dbReference type="NCBI Taxonomy" id="157652"/>
    <lineage>
        <taxon>Eukaryota</taxon>
        <taxon>Viridiplantae</taxon>
        <taxon>Streptophyta</taxon>
        <taxon>Embryophyta</taxon>
        <taxon>Tracheophyta</taxon>
        <taxon>Spermatophyta</taxon>
        <taxon>Magnoliopsida</taxon>
        <taxon>eudicotyledons</taxon>
        <taxon>Gunneridae</taxon>
        <taxon>Pentapetalae</taxon>
        <taxon>rosids</taxon>
        <taxon>fabids</taxon>
        <taxon>Fabales</taxon>
        <taxon>Fabaceae</taxon>
        <taxon>Papilionoideae</taxon>
        <taxon>50 kb inversion clade</taxon>
        <taxon>NPAAA clade</taxon>
        <taxon>indigoferoid/millettioid clade</taxon>
        <taxon>Phaseoleae</taxon>
        <taxon>Mucuna</taxon>
    </lineage>
</organism>
<dbReference type="InterPro" id="IPR025724">
    <property type="entry name" value="GAG-pre-integrase_dom"/>
</dbReference>
<evidence type="ECO:0000259" key="2">
    <source>
        <dbReference type="PROSITE" id="PS50994"/>
    </source>
</evidence>
<dbReference type="GO" id="GO:0008270">
    <property type="term" value="F:zinc ion binding"/>
    <property type="evidence" value="ECO:0007669"/>
    <property type="project" value="InterPro"/>
</dbReference>
<evidence type="ECO:0000313" key="3">
    <source>
        <dbReference type="EMBL" id="RDX76727.1"/>
    </source>
</evidence>
<dbReference type="AlphaFoldDB" id="A0A371FEJ7"/>
<reference evidence="3" key="1">
    <citation type="submission" date="2018-05" db="EMBL/GenBank/DDBJ databases">
        <title>Draft genome of Mucuna pruriens seed.</title>
        <authorList>
            <person name="Nnadi N.E."/>
            <person name="Vos R."/>
            <person name="Hasami M.H."/>
            <person name="Devisetty U.K."/>
            <person name="Aguiy J.C."/>
        </authorList>
    </citation>
    <scope>NUCLEOTIDE SEQUENCE [LARGE SCALE GENOMIC DNA]</scope>
    <source>
        <strain evidence="3">JCA_2017</strain>
    </source>
</reference>
<dbReference type="InterPro" id="IPR054722">
    <property type="entry name" value="PolX-like_BBD"/>
</dbReference>
<evidence type="ECO:0000256" key="1">
    <source>
        <dbReference type="ARBA" id="ARBA00022670"/>
    </source>
</evidence>
<sequence>MKGSRSEDKRYVLRKNFLKYVNVRGFAPESEFHDGCHSFILPNVFCKDLDLCGESVVLTEEWCCAVPPCGDGKYSSLDKCHTRHWHHQFLMVKVIMFGQQGYHVKASSSYGGKGKQFESYKDNFDISHCKHYGRKNHPSSKCWRKLDQKCEKCLKMGHHQRICKSNNQQKTVTQENVQQKNIGQVVDEEKEQTLILRDLFKELGTSVVFKVNSGNGEHNAVKGKDTVAIESISSTKLIKDVLFVPNIGQNLLSVGQLIQKGFKVIFESDKCLIKDANDIKVFKVKMKGKNFALDPMKEEQTTFSAINVHVEVWHKRLGHFNHTVVVNLQRMELVQGLPCLEFKIPNCRACQQGKQSRLPFKQSTWRATKKLQLIHTDVAGPHNNPSLNGNRMCWIYFLKFKSEVVGVFWQFKQWIETQSGHKIQALRSDNGKEYTSNQFYYFCKEARIEHQLTAPYTPQQNGVSVRKNYTIMDDG</sequence>
<dbReference type="InterPro" id="IPR036397">
    <property type="entry name" value="RNaseH_sf"/>
</dbReference>
<dbReference type="Proteomes" id="UP000257109">
    <property type="component" value="Unassembled WGS sequence"/>
</dbReference>
<dbReference type="OrthoDB" id="1002630at2759"/>
<keyword evidence="1" id="KW-0645">Protease</keyword>
<dbReference type="GO" id="GO:0003676">
    <property type="term" value="F:nucleic acid binding"/>
    <property type="evidence" value="ECO:0007669"/>
    <property type="project" value="InterPro"/>
</dbReference>
<dbReference type="InterPro" id="IPR012337">
    <property type="entry name" value="RNaseH-like_sf"/>
</dbReference>